<organism evidence="1 2">
    <name type="scientific">Pseudomonas putida</name>
    <name type="common">Arthrobacter siderocapsulatus</name>
    <dbReference type="NCBI Taxonomy" id="303"/>
    <lineage>
        <taxon>Bacteria</taxon>
        <taxon>Pseudomonadati</taxon>
        <taxon>Pseudomonadota</taxon>
        <taxon>Gammaproteobacteria</taxon>
        <taxon>Pseudomonadales</taxon>
        <taxon>Pseudomonadaceae</taxon>
        <taxon>Pseudomonas</taxon>
    </lineage>
</organism>
<sequence>MSSIQATPEETTQFLSLLENISKEQQTVCERLDELMLQLKMPSENVLEVLELLLIPIGVDINRINTQFQSALTSLDPSQNEG</sequence>
<dbReference type="OrthoDB" id="7009181at2"/>
<dbReference type="AlphaFoldDB" id="A0A177YCS1"/>
<proteinExistence type="predicted"/>
<evidence type="ECO:0000313" key="2">
    <source>
        <dbReference type="Proteomes" id="UP000298551"/>
    </source>
</evidence>
<geneLocation type="plasmid" evidence="2">
    <name>ppp1290</name>
</geneLocation>
<accession>A0A177YCS1</accession>
<gene>
    <name evidence="1" type="ORF">E6B08_30710</name>
</gene>
<dbReference type="Proteomes" id="UP000298551">
    <property type="component" value="Plasmid pPp1290"/>
</dbReference>
<keyword evidence="1" id="KW-0614">Plasmid</keyword>
<name>A0A177YCS1_PSEPU</name>
<protein>
    <submittedName>
        <fullName evidence="1">Uncharacterized protein</fullName>
    </submittedName>
</protein>
<dbReference type="EMBL" id="CP039372">
    <property type="protein sequence ID" value="QCI15685.1"/>
    <property type="molecule type" value="Genomic_DNA"/>
</dbReference>
<reference evidence="2" key="1">
    <citation type="submission" date="2019-04" db="EMBL/GenBank/DDBJ databases">
        <title>Genome sequence of Pseudomonas putida 1290, an auxin catabolizing strain.</title>
        <authorList>
            <person name="Laird T.S."/>
            <person name="Leveau J.H.J."/>
        </authorList>
    </citation>
    <scope>NUCLEOTIDE SEQUENCE [LARGE SCALE GENOMIC DNA]</scope>
    <source>
        <strain evidence="2">1290</strain>
        <plasmid evidence="2">ppp1290</plasmid>
    </source>
</reference>
<evidence type="ECO:0000313" key="1">
    <source>
        <dbReference type="EMBL" id="QCI15685.1"/>
    </source>
</evidence>
<dbReference type="RefSeq" id="WP_009682505.1">
    <property type="nucleotide sequence ID" value="NZ_CP039372.1"/>
</dbReference>